<gene>
    <name evidence="2" type="ORF">ACFQZM_22120</name>
</gene>
<comment type="caution">
    <text evidence="2">The sequence shown here is derived from an EMBL/GenBank/DDBJ whole genome shotgun (WGS) entry which is preliminary data.</text>
</comment>
<evidence type="ECO:0000313" key="3">
    <source>
        <dbReference type="Proteomes" id="UP001597063"/>
    </source>
</evidence>
<evidence type="ECO:0000259" key="1">
    <source>
        <dbReference type="Pfam" id="PF10017"/>
    </source>
</evidence>
<organism evidence="2 3">
    <name type="scientific">Actinomadura fibrosa</name>
    <dbReference type="NCBI Taxonomy" id="111802"/>
    <lineage>
        <taxon>Bacteria</taxon>
        <taxon>Bacillati</taxon>
        <taxon>Actinomycetota</taxon>
        <taxon>Actinomycetes</taxon>
        <taxon>Streptosporangiales</taxon>
        <taxon>Thermomonosporaceae</taxon>
        <taxon>Actinomadura</taxon>
    </lineage>
</organism>
<dbReference type="GO" id="GO:0052706">
    <property type="term" value="F:L-histidine N(alpha)-methyltransferase activity"/>
    <property type="evidence" value="ECO:0007669"/>
    <property type="project" value="UniProtKB-EC"/>
</dbReference>
<dbReference type="Gene3D" id="3.40.50.150">
    <property type="entry name" value="Vaccinia Virus protein VP39"/>
    <property type="match status" value="1"/>
</dbReference>
<dbReference type="GO" id="GO:0032259">
    <property type="term" value="P:methylation"/>
    <property type="evidence" value="ECO:0007669"/>
    <property type="project" value="UniProtKB-KW"/>
</dbReference>
<protein>
    <submittedName>
        <fullName evidence="2">L-histidine N(Alpha)-methyltransferase</fullName>
        <ecNumber evidence="2">2.1.1.44</ecNumber>
    </submittedName>
</protein>
<accession>A0ABW2XKZ1</accession>
<dbReference type="InterPro" id="IPR029063">
    <property type="entry name" value="SAM-dependent_MTases_sf"/>
</dbReference>
<dbReference type="InterPro" id="IPR019257">
    <property type="entry name" value="MeTrfase_dom"/>
</dbReference>
<evidence type="ECO:0000313" key="2">
    <source>
        <dbReference type="EMBL" id="MFD0687212.1"/>
    </source>
</evidence>
<keyword evidence="3" id="KW-1185">Reference proteome</keyword>
<dbReference type="RefSeq" id="WP_207400161.1">
    <property type="nucleotide sequence ID" value="NZ_CAACUY010000188.1"/>
</dbReference>
<dbReference type="CDD" id="cd02440">
    <property type="entry name" value="AdoMet_MTases"/>
    <property type="match status" value="1"/>
</dbReference>
<dbReference type="Proteomes" id="UP001597063">
    <property type="component" value="Unassembled WGS sequence"/>
</dbReference>
<dbReference type="EC" id="2.1.1.44" evidence="2"/>
<dbReference type="SUPFAM" id="SSF53335">
    <property type="entry name" value="S-adenosyl-L-methionine-dependent methyltransferases"/>
    <property type="match status" value="1"/>
</dbReference>
<proteinExistence type="predicted"/>
<reference evidence="3" key="1">
    <citation type="journal article" date="2019" name="Int. J. Syst. Evol. Microbiol.">
        <title>The Global Catalogue of Microorganisms (GCM) 10K type strain sequencing project: providing services to taxonomists for standard genome sequencing and annotation.</title>
        <authorList>
            <consortium name="The Broad Institute Genomics Platform"/>
            <consortium name="The Broad Institute Genome Sequencing Center for Infectious Disease"/>
            <person name="Wu L."/>
            <person name="Ma J."/>
        </authorList>
    </citation>
    <scope>NUCLEOTIDE SEQUENCE [LARGE SCALE GENOMIC DNA]</scope>
    <source>
        <strain evidence="3">JCM 9371</strain>
    </source>
</reference>
<sequence>MTPRADFYRTYSAAQVDAIAEALGDRAEFPYELTYLGDGSEMWHRSEVPSGPERAEMLGDFDTLLTRHAERLRALAPSSPVQVVDLGPGTARPVGGLIRHLLDESCLSGYRAIDISAEILGLAGERLREDFPDQAERFEFCRGDFTGPDLARVLPTPEGPGHDDGGPARLVILAGGTLYNFAEPDRVLRHVRRAMSDRDVLVLTLRIDTGVDRPPFMDEVSVGGPYKPQQLAGLDLLGIDRSWYVPETGFDRVRGEVFVRVRFVEPVTVDFGAADGRRAVAFQPGDTVLVWRYLYEDAAAVADRLARGGLRVRLFEHGRDRQVVLVAATPSGEAPEPRVRNP</sequence>
<dbReference type="EMBL" id="JBHTGP010000012">
    <property type="protein sequence ID" value="MFD0687212.1"/>
    <property type="molecule type" value="Genomic_DNA"/>
</dbReference>
<keyword evidence="2" id="KW-0489">Methyltransferase</keyword>
<feature type="domain" description="Histidine-specific methyltransferase SAM-dependent" evidence="1">
    <location>
        <begin position="63"/>
        <end position="205"/>
    </location>
</feature>
<keyword evidence="2" id="KW-0808">Transferase</keyword>
<name>A0ABW2XKZ1_9ACTN</name>
<dbReference type="Pfam" id="PF10017">
    <property type="entry name" value="Methyltransf_33"/>
    <property type="match status" value="1"/>
</dbReference>